<keyword evidence="1" id="KW-0614">Plasmid</keyword>
<accession>A0A217EVV7</accession>
<protein>
    <submittedName>
        <fullName evidence="1">Uncharacterized protein</fullName>
    </submittedName>
</protein>
<name>A0A217EVV7_ENTCL</name>
<gene>
    <name evidence="1" type="ORF">MN007</name>
</gene>
<dbReference type="EMBL" id="KY126370">
    <property type="protein sequence ID" value="ARB02473.1"/>
    <property type="molecule type" value="Genomic_DNA"/>
</dbReference>
<geneLocation type="plasmid" evidence="1">
    <name>pOP-I</name>
</geneLocation>
<organism evidence="1">
    <name type="scientific">Enterobacter cloacae subsp. cloacae</name>
    <dbReference type="NCBI Taxonomy" id="336306"/>
    <lineage>
        <taxon>Bacteria</taxon>
        <taxon>Pseudomonadati</taxon>
        <taxon>Pseudomonadota</taxon>
        <taxon>Gammaproteobacteria</taxon>
        <taxon>Enterobacterales</taxon>
        <taxon>Enterobacteriaceae</taxon>
        <taxon>Enterobacter</taxon>
        <taxon>Enterobacter cloacae complex</taxon>
    </lineage>
</organism>
<dbReference type="RefSeq" id="WP_172689593.1">
    <property type="nucleotide sequence ID" value="NZ_KY126370.1"/>
</dbReference>
<evidence type="ECO:0000313" key="1">
    <source>
        <dbReference type="EMBL" id="ARB02473.1"/>
    </source>
</evidence>
<sequence>MKDQFIVACREYFVKERVKTRHPRKTRETLKPDAIAPHLKQLGTSLVRCGRVHKPIHIPALNGAEWDHVLSTIELSRTYA</sequence>
<dbReference type="AlphaFoldDB" id="A0A217EVV7"/>
<proteinExistence type="predicted"/>
<reference evidence="1" key="1">
    <citation type="submission" date="2016-11" db="EMBL/GenBank/DDBJ databases">
        <title>Evolution of class 1 integrons: mobilization and dispersal via food-borne bacteria.</title>
        <authorList>
            <person name="Ghaly T.M."/>
            <person name="Chow L."/>
            <person name="Asher A.J."/>
            <person name="Waldron L.S."/>
            <person name="Gillings M.R."/>
        </authorList>
    </citation>
    <scope>NUCLEOTIDE SEQUENCE</scope>
    <source>
        <strain evidence="1">MN201516</strain>
        <plasmid evidence="1">pOP-I</plasmid>
    </source>
</reference>